<dbReference type="AlphaFoldDB" id="A0A6A5UVA8"/>
<dbReference type="EMBL" id="ML976727">
    <property type="protein sequence ID" value="KAF1967899.1"/>
    <property type="molecule type" value="Genomic_DNA"/>
</dbReference>
<organism evidence="1 2">
    <name type="scientific">Bimuria novae-zelandiae CBS 107.79</name>
    <dbReference type="NCBI Taxonomy" id="1447943"/>
    <lineage>
        <taxon>Eukaryota</taxon>
        <taxon>Fungi</taxon>
        <taxon>Dikarya</taxon>
        <taxon>Ascomycota</taxon>
        <taxon>Pezizomycotina</taxon>
        <taxon>Dothideomycetes</taxon>
        <taxon>Pleosporomycetidae</taxon>
        <taxon>Pleosporales</taxon>
        <taxon>Massarineae</taxon>
        <taxon>Didymosphaeriaceae</taxon>
        <taxon>Bimuria</taxon>
    </lineage>
</organism>
<evidence type="ECO:0000313" key="2">
    <source>
        <dbReference type="Proteomes" id="UP000800036"/>
    </source>
</evidence>
<accession>A0A6A5UVA8</accession>
<sequence>MPDRDTLKPMPNVRGEDEGELQYLISIIEALSWHLFPTPAKHPTVLLGRYSKTITSQTNGSGGFVAAVYSLSKGGGKALEWGPEVGSSRKEALGRLLKGVEEEVGRGILRDGGGRGRGLRELLEVRGGEGMGGR</sequence>
<reference evidence="1" key="1">
    <citation type="journal article" date="2020" name="Stud. Mycol.">
        <title>101 Dothideomycetes genomes: a test case for predicting lifestyles and emergence of pathogens.</title>
        <authorList>
            <person name="Haridas S."/>
            <person name="Albert R."/>
            <person name="Binder M."/>
            <person name="Bloem J."/>
            <person name="Labutti K."/>
            <person name="Salamov A."/>
            <person name="Andreopoulos B."/>
            <person name="Baker S."/>
            <person name="Barry K."/>
            <person name="Bills G."/>
            <person name="Bluhm B."/>
            <person name="Cannon C."/>
            <person name="Castanera R."/>
            <person name="Culley D."/>
            <person name="Daum C."/>
            <person name="Ezra D."/>
            <person name="Gonzalez J."/>
            <person name="Henrissat B."/>
            <person name="Kuo A."/>
            <person name="Liang C."/>
            <person name="Lipzen A."/>
            <person name="Lutzoni F."/>
            <person name="Magnuson J."/>
            <person name="Mondo S."/>
            <person name="Nolan M."/>
            <person name="Ohm R."/>
            <person name="Pangilinan J."/>
            <person name="Park H.-J."/>
            <person name="Ramirez L."/>
            <person name="Alfaro M."/>
            <person name="Sun H."/>
            <person name="Tritt A."/>
            <person name="Yoshinaga Y."/>
            <person name="Zwiers L.-H."/>
            <person name="Turgeon B."/>
            <person name="Goodwin S."/>
            <person name="Spatafora J."/>
            <person name="Crous P."/>
            <person name="Grigoriev I."/>
        </authorList>
    </citation>
    <scope>NUCLEOTIDE SEQUENCE</scope>
    <source>
        <strain evidence="1">CBS 107.79</strain>
    </source>
</reference>
<name>A0A6A5UVA8_9PLEO</name>
<proteinExistence type="predicted"/>
<evidence type="ECO:0000313" key="1">
    <source>
        <dbReference type="EMBL" id="KAF1967899.1"/>
    </source>
</evidence>
<keyword evidence="2" id="KW-1185">Reference proteome</keyword>
<dbReference type="Proteomes" id="UP000800036">
    <property type="component" value="Unassembled WGS sequence"/>
</dbReference>
<protein>
    <submittedName>
        <fullName evidence="1">Uncharacterized protein</fullName>
    </submittedName>
</protein>
<dbReference type="OrthoDB" id="3692424at2759"/>
<gene>
    <name evidence="1" type="ORF">BU23DRAFT_602624</name>
</gene>